<dbReference type="EMBL" id="QRDY01000019">
    <property type="protein sequence ID" value="RED55111.1"/>
    <property type="molecule type" value="Genomic_DNA"/>
</dbReference>
<evidence type="ECO:0000313" key="3">
    <source>
        <dbReference type="Proteomes" id="UP000256869"/>
    </source>
</evidence>
<dbReference type="Gene3D" id="3.40.50.1110">
    <property type="entry name" value="SGNH hydrolase"/>
    <property type="match status" value="1"/>
</dbReference>
<protein>
    <submittedName>
        <fullName evidence="2">Uncharacterized protein</fullName>
    </submittedName>
</protein>
<feature type="transmembrane region" description="Helical" evidence="1">
    <location>
        <begin position="7"/>
        <end position="24"/>
    </location>
</feature>
<proteinExistence type="predicted"/>
<dbReference type="OrthoDB" id="9796702at2"/>
<name>A0A3D9I0E5_9BACL</name>
<dbReference type="RefSeq" id="WP_115994975.1">
    <property type="nucleotide sequence ID" value="NZ_QRDY01000019.1"/>
</dbReference>
<keyword evidence="1" id="KW-0812">Transmembrane</keyword>
<keyword evidence="3" id="KW-1185">Reference proteome</keyword>
<keyword evidence="1" id="KW-1133">Transmembrane helix</keyword>
<dbReference type="SUPFAM" id="SSF52266">
    <property type="entry name" value="SGNH hydrolase"/>
    <property type="match status" value="1"/>
</dbReference>
<evidence type="ECO:0000313" key="2">
    <source>
        <dbReference type="EMBL" id="RED55111.1"/>
    </source>
</evidence>
<gene>
    <name evidence="2" type="ORF">DFP95_11946</name>
</gene>
<evidence type="ECO:0000256" key="1">
    <source>
        <dbReference type="SAM" id="Phobius"/>
    </source>
</evidence>
<dbReference type="InterPro" id="IPR036514">
    <property type="entry name" value="SGNH_hydro_sf"/>
</dbReference>
<dbReference type="AlphaFoldDB" id="A0A3D9I0E5"/>
<reference evidence="2 3" key="1">
    <citation type="submission" date="2018-07" db="EMBL/GenBank/DDBJ databases">
        <title>Genomic Encyclopedia of Type Strains, Phase III (KMG-III): the genomes of soil and plant-associated and newly described type strains.</title>
        <authorList>
            <person name="Whitman W."/>
        </authorList>
    </citation>
    <scope>NUCLEOTIDE SEQUENCE [LARGE SCALE GENOMIC DNA]</scope>
    <source>
        <strain evidence="2 3">CECT 8236</strain>
    </source>
</reference>
<keyword evidence="1" id="KW-0472">Membrane</keyword>
<organism evidence="2 3">
    <name type="scientific">Cohnella lupini</name>
    <dbReference type="NCBI Taxonomy" id="1294267"/>
    <lineage>
        <taxon>Bacteria</taxon>
        <taxon>Bacillati</taxon>
        <taxon>Bacillota</taxon>
        <taxon>Bacilli</taxon>
        <taxon>Bacillales</taxon>
        <taxon>Paenibacillaceae</taxon>
        <taxon>Cohnella</taxon>
    </lineage>
</organism>
<sequence length="357" mass="41770">MLVRKKLIIGTVAIVLLLGSLYVLQRLLMPKYVSGIVEGSLIGEYYKEDRKDFDVVFLGDCEVYENFSPVTLWEKYGITSYIRGSAQQLIWQSYYLLEETLKYEKPKVVVYNVLAMKYNEPQKEEYNRMSLDGMKLSAIKLKSIQASKMAGEHVVDYLAPLLRFHSRWDQLSEDDFTNLFGKEKLFNNGYYMRVDVKPAGKVPRAPRLPDYRFGTNAYSYLDRLTKLCKDNGIELVLVKAPTIYPNWYDEWDTQMEQYAAAHDLTYINFLKHMDDAGIDLQTDTYDAGLHLNVYGAEKLATYFGAFLADTYRLQDHRTDETWSGIWQKKIDFYDRMKQDQLDELAKYGYLKRYKAET</sequence>
<dbReference type="Proteomes" id="UP000256869">
    <property type="component" value="Unassembled WGS sequence"/>
</dbReference>
<comment type="caution">
    <text evidence="2">The sequence shown here is derived from an EMBL/GenBank/DDBJ whole genome shotgun (WGS) entry which is preliminary data.</text>
</comment>
<accession>A0A3D9I0E5</accession>